<comment type="caution">
    <text evidence="1">The sequence shown here is derived from an EMBL/GenBank/DDBJ whole genome shotgun (WGS) entry which is preliminary data.</text>
</comment>
<dbReference type="EMBL" id="QGKX02001621">
    <property type="protein sequence ID" value="KAF3501716.1"/>
    <property type="molecule type" value="Genomic_DNA"/>
</dbReference>
<evidence type="ECO:0000313" key="1">
    <source>
        <dbReference type="EMBL" id="KAF3501716.1"/>
    </source>
</evidence>
<organism evidence="1 2">
    <name type="scientific">Brassica cretica</name>
    <name type="common">Mustard</name>
    <dbReference type="NCBI Taxonomy" id="69181"/>
    <lineage>
        <taxon>Eukaryota</taxon>
        <taxon>Viridiplantae</taxon>
        <taxon>Streptophyta</taxon>
        <taxon>Embryophyta</taxon>
        <taxon>Tracheophyta</taxon>
        <taxon>Spermatophyta</taxon>
        <taxon>Magnoliopsida</taxon>
        <taxon>eudicotyledons</taxon>
        <taxon>Gunneridae</taxon>
        <taxon>Pentapetalae</taxon>
        <taxon>rosids</taxon>
        <taxon>malvids</taxon>
        <taxon>Brassicales</taxon>
        <taxon>Brassicaceae</taxon>
        <taxon>Brassiceae</taxon>
        <taxon>Brassica</taxon>
    </lineage>
</organism>
<reference evidence="1" key="1">
    <citation type="submission" date="2019-12" db="EMBL/GenBank/DDBJ databases">
        <title>Genome sequencing and annotation of Brassica cretica.</title>
        <authorList>
            <person name="Studholme D.J."/>
            <person name="Sarris P."/>
        </authorList>
    </citation>
    <scope>NUCLEOTIDE SEQUENCE</scope>
    <source>
        <strain evidence="1">PFS-109/04</strain>
        <tissue evidence="1">Leaf</tissue>
    </source>
</reference>
<dbReference type="Proteomes" id="UP000712600">
    <property type="component" value="Unassembled WGS sequence"/>
</dbReference>
<sequence>MEHISLRCRQLEVPTRTLYHKTNNVYFKSQSGMTITSRMLFLIDKYIMDKDIQQASASASFLSKKSLRTEDQMRFLHISVSETSRG</sequence>
<dbReference type="AlphaFoldDB" id="A0A8S9NH97"/>
<evidence type="ECO:0000313" key="2">
    <source>
        <dbReference type="Proteomes" id="UP000712600"/>
    </source>
</evidence>
<accession>A0A8S9NH97</accession>
<protein>
    <submittedName>
        <fullName evidence="1">Uncharacterized protein</fullName>
    </submittedName>
</protein>
<gene>
    <name evidence="1" type="ORF">F2Q69_00045231</name>
</gene>
<proteinExistence type="predicted"/>
<name>A0A8S9NH97_BRACR</name>